<proteinExistence type="predicted"/>
<dbReference type="Proteomes" id="UP001152799">
    <property type="component" value="Chromosome 1"/>
</dbReference>
<dbReference type="AlphaFoldDB" id="A0A9N9M9T1"/>
<evidence type="ECO:0000313" key="2">
    <source>
        <dbReference type="EMBL" id="CAG9760338.1"/>
    </source>
</evidence>
<keyword evidence="1" id="KW-0175">Coiled coil</keyword>
<evidence type="ECO:0000256" key="1">
    <source>
        <dbReference type="SAM" id="Coils"/>
    </source>
</evidence>
<reference evidence="2" key="1">
    <citation type="submission" date="2022-01" db="EMBL/GenBank/DDBJ databases">
        <authorList>
            <person name="King R."/>
        </authorList>
    </citation>
    <scope>NUCLEOTIDE SEQUENCE</scope>
</reference>
<feature type="coiled-coil region" evidence="1">
    <location>
        <begin position="3"/>
        <end position="37"/>
    </location>
</feature>
<protein>
    <submittedName>
        <fullName evidence="2">Uncharacterized protein</fullName>
    </submittedName>
</protein>
<dbReference type="EMBL" id="OU892277">
    <property type="protein sequence ID" value="CAG9760338.1"/>
    <property type="molecule type" value="Genomic_DNA"/>
</dbReference>
<gene>
    <name evidence="2" type="ORF">CEUTPL_LOCUS1074</name>
</gene>
<feature type="coiled-coil region" evidence="1">
    <location>
        <begin position="81"/>
        <end position="136"/>
    </location>
</feature>
<organism evidence="2 3">
    <name type="scientific">Ceutorhynchus assimilis</name>
    <name type="common">cabbage seed weevil</name>
    <dbReference type="NCBI Taxonomy" id="467358"/>
    <lineage>
        <taxon>Eukaryota</taxon>
        <taxon>Metazoa</taxon>
        <taxon>Ecdysozoa</taxon>
        <taxon>Arthropoda</taxon>
        <taxon>Hexapoda</taxon>
        <taxon>Insecta</taxon>
        <taxon>Pterygota</taxon>
        <taxon>Neoptera</taxon>
        <taxon>Endopterygota</taxon>
        <taxon>Coleoptera</taxon>
        <taxon>Polyphaga</taxon>
        <taxon>Cucujiformia</taxon>
        <taxon>Curculionidae</taxon>
        <taxon>Ceutorhynchinae</taxon>
        <taxon>Ceutorhynchus</taxon>
    </lineage>
</organism>
<evidence type="ECO:0000313" key="3">
    <source>
        <dbReference type="Proteomes" id="UP001152799"/>
    </source>
</evidence>
<sequence>MAENSLEAEIDLLKASIKNLERKNLILTRENSELKKKVEDSELSVQQEIGRTSSKILQLEQSLITSGRKHKEELASQNLGKELVEQQIIQLNKEAEDLVNTKNNLKLLLLNAEKEKEILEQRIHDLEEKKKSFEGMKDRNYSVKVVNDERIVYEQKKYIIESRHDKMKQEFEGN</sequence>
<keyword evidence="3" id="KW-1185">Reference proteome</keyword>
<name>A0A9N9M9T1_9CUCU</name>
<accession>A0A9N9M9T1</accession>